<protein>
    <submittedName>
        <fullName evidence="2">Uncharacterized protein</fullName>
    </submittedName>
</protein>
<dbReference type="GeneID" id="57097926"/>
<organism evidence="2 3">
    <name type="scientific">Nostoc linckia z8</name>
    <dbReference type="NCBI Taxonomy" id="1628746"/>
    <lineage>
        <taxon>Bacteria</taxon>
        <taxon>Bacillati</taxon>
        <taxon>Cyanobacteriota</taxon>
        <taxon>Cyanophyceae</taxon>
        <taxon>Nostocales</taxon>
        <taxon>Nostocaceae</taxon>
        <taxon>Nostoc</taxon>
    </lineage>
</organism>
<evidence type="ECO:0000313" key="2">
    <source>
        <dbReference type="EMBL" id="PHJ97935.1"/>
    </source>
</evidence>
<sequence>MSIPSTPSTAVLKDNLTHAGKYVRTFSTSIKGNWNIPNATKGLTQFSSKDFRNLSKLTNALNEQKGLLDELKAIKKTTQAATKAKETADATKKLSDNLKKVQDILFRKLPGSDQFDKAARIGGILGILAAIGTVALLKFQEFISDRTFDNLDAISNDLTKTNQIAVQNGLKLKQIQSKIDKFDRELDANAKDFAKLNKQTETIGQQVTAAKKQANDALYETREGRRIVTGLAESARKLANDTLYEFRQNKLTVEAKINEQRISFDAKIQSINAQISRFNNTASEAFQKSVNSTISKLQSDLAAARSQLSAIKPATPTDTASITANAVAAAKAEVNGLKAVISGLTTQINAAMQLGSTAISSVGNLAQGISSANSTASQALNEIKTSAAKNLGTMQQQLDAKFNEVVAQNTKDLKIRDLSQSNLSKEFDQKLADFERLNKLSGEERYQALIEDNRRTLGGVDLKLSKLSQEFDKYFEDFKQQSTKSSEQLYEEFIAKNKSDLSSVKSEVVAAQKEIQGSKADITKIDTKLKEQAKVNEQALPKLDQILDKLPFIPALAAAAIRPDIPTIPQIEQAAATGTCRTTQSGGCMRRALDESVGNINQNTNNRINALDIANTGANAALLMGQQTILQRLGNQLPGGIGGKLTRFTQWLQLDRALNVLTFTATVQNHLMLSNDIGQTLLGAFTNVLTLIGLKDDNDQPYDIGNIINSTIENLVKGIVGAENYTVISEAWSKANRIYQATNNVLNSFLNLSQTILQASEMIASNTGKIGNALRKGGIILESAYGWMNPQPKFNRVTGFLEKLQNGASTIQMVTQAPLDIVNATTELTTASTDFVKAIKEDNKPENKATPTPEPDELKAKEQASKADSQPVNFDFSDLFDGED</sequence>
<reference evidence="2 3" key="1">
    <citation type="submission" date="2015-02" db="EMBL/GenBank/DDBJ databases">
        <title>Nostoc linckia genome annotation.</title>
        <authorList>
            <person name="Zhou Z."/>
        </authorList>
    </citation>
    <scope>NUCLEOTIDE SEQUENCE [LARGE SCALE GENOMIC DNA]</scope>
    <source>
        <strain evidence="3">z8</strain>
    </source>
</reference>
<feature type="region of interest" description="Disordered" evidence="1">
    <location>
        <begin position="839"/>
        <end position="884"/>
    </location>
</feature>
<evidence type="ECO:0000256" key="1">
    <source>
        <dbReference type="SAM" id="MobiDB-lite"/>
    </source>
</evidence>
<feature type="compositionally biased region" description="Basic and acidic residues" evidence="1">
    <location>
        <begin position="856"/>
        <end position="865"/>
    </location>
</feature>
<comment type="caution">
    <text evidence="2">The sequence shown here is derived from an EMBL/GenBank/DDBJ whole genome shotgun (WGS) entry which is preliminary data.</text>
</comment>
<dbReference type="Proteomes" id="UP000222310">
    <property type="component" value="Unassembled WGS sequence"/>
</dbReference>
<dbReference type="EMBL" id="LAHD01000106">
    <property type="protein sequence ID" value="PHJ97935.1"/>
    <property type="molecule type" value="Genomic_DNA"/>
</dbReference>
<proteinExistence type="predicted"/>
<evidence type="ECO:0000313" key="3">
    <source>
        <dbReference type="Proteomes" id="UP000222310"/>
    </source>
</evidence>
<dbReference type="AlphaFoldDB" id="A0A9Q5Z7K8"/>
<accession>A0A9Q5Z7K8</accession>
<name>A0A9Q5Z7K8_NOSLI</name>
<dbReference type="RefSeq" id="WP_099070719.1">
    <property type="nucleotide sequence ID" value="NZ_LAHD01000106.1"/>
</dbReference>
<gene>
    <name evidence="2" type="ORF">VF08_27640</name>
</gene>